<dbReference type="Proteomes" id="UP000298551">
    <property type="component" value="Chromosome"/>
</dbReference>
<name>A0A4D6XFB3_PSEPU</name>
<reference evidence="3" key="1">
    <citation type="submission" date="2019-04" db="EMBL/GenBank/DDBJ databases">
        <title>Genome sequence of Pseudomonas putida 1290, an auxin catabolizing strain.</title>
        <authorList>
            <person name="Laird T.S."/>
            <person name="Leveau J.H.J."/>
        </authorList>
    </citation>
    <scope>NUCLEOTIDE SEQUENCE [LARGE SCALE GENOMIC DNA]</scope>
    <source>
        <strain evidence="3">1290</strain>
    </source>
</reference>
<evidence type="ECO:0000259" key="1">
    <source>
        <dbReference type="Pfam" id="PF13577"/>
    </source>
</evidence>
<dbReference type="OrthoDB" id="1492465at2"/>
<organism evidence="2 3">
    <name type="scientific">Pseudomonas putida</name>
    <name type="common">Arthrobacter siderocapsulatus</name>
    <dbReference type="NCBI Taxonomy" id="303"/>
    <lineage>
        <taxon>Bacteria</taxon>
        <taxon>Pseudomonadati</taxon>
        <taxon>Pseudomonadota</taxon>
        <taxon>Gammaproteobacteria</taxon>
        <taxon>Pseudomonadales</taxon>
        <taxon>Pseudomonadaceae</taxon>
        <taxon>Pseudomonas</taxon>
    </lineage>
</organism>
<accession>A0A4D6XFB3</accession>
<dbReference type="InterPro" id="IPR032710">
    <property type="entry name" value="NTF2-like_dom_sf"/>
</dbReference>
<protein>
    <submittedName>
        <fullName evidence="2">Nuclear transport factor 2 family protein</fullName>
    </submittedName>
</protein>
<dbReference type="AlphaFoldDB" id="A0A4D6XFB3"/>
<gene>
    <name evidence="2" type="ORF">E6B08_20070</name>
</gene>
<dbReference type="InterPro" id="IPR037401">
    <property type="entry name" value="SnoaL-like"/>
</dbReference>
<evidence type="ECO:0000313" key="2">
    <source>
        <dbReference type="EMBL" id="QCI13510.1"/>
    </source>
</evidence>
<dbReference type="SUPFAM" id="SSF54427">
    <property type="entry name" value="NTF2-like"/>
    <property type="match status" value="1"/>
</dbReference>
<dbReference type="Gene3D" id="3.10.450.50">
    <property type="match status" value="1"/>
</dbReference>
<dbReference type="Pfam" id="PF13577">
    <property type="entry name" value="SnoaL_4"/>
    <property type="match status" value="1"/>
</dbReference>
<dbReference type="EMBL" id="CP039371">
    <property type="protein sequence ID" value="QCI13510.1"/>
    <property type="molecule type" value="Genomic_DNA"/>
</dbReference>
<evidence type="ECO:0000313" key="3">
    <source>
        <dbReference type="Proteomes" id="UP000298551"/>
    </source>
</evidence>
<feature type="domain" description="SnoaL-like" evidence="1">
    <location>
        <begin position="40"/>
        <end position="179"/>
    </location>
</feature>
<proteinExistence type="predicted"/>
<sequence length="243" mass="27733">MRRCLQAARCSVRAWGPTQTPCTDHGADQMNTQSLETRIERLEAAVEVQNLMSRYQYLHSAFRNAEIVQLFAEREDVTIDGPFGRYFGIDAAQRCFGILFEEDLAPRDLRGEIVEHTLTTPIIEVAGDARTAKAVWNSPGQEAHKFFWVEGSPRIAFWYWCKYSVDFIKTDDGWRIWHLNVYPTFAADYYRSWADGAPPPEPPLAAGKAKYDEPPSVDTRYDINRAPQLIPAPPAPYDTWNAD</sequence>